<evidence type="ECO:0000259" key="3">
    <source>
        <dbReference type="SMART" id="SM01119"/>
    </source>
</evidence>
<dbReference type="InterPro" id="IPR051466">
    <property type="entry name" value="D-amino_acid_metab_enzyme"/>
</dbReference>
<evidence type="ECO:0000256" key="2">
    <source>
        <dbReference type="ARBA" id="ARBA00023239"/>
    </source>
</evidence>
<accession>A0A0A3Z6X7</accession>
<comment type="similarity">
    <text evidence="1">Belongs to the DSD1 family.</text>
</comment>
<organism evidence="4 5">
    <name type="scientific">Erwinia typographi</name>
    <dbReference type="NCBI Taxonomy" id="371042"/>
    <lineage>
        <taxon>Bacteria</taxon>
        <taxon>Pseudomonadati</taxon>
        <taxon>Pseudomonadota</taxon>
        <taxon>Gammaproteobacteria</taxon>
        <taxon>Enterobacterales</taxon>
        <taxon>Erwiniaceae</taxon>
        <taxon>Erwinia</taxon>
    </lineage>
</organism>
<dbReference type="eggNOG" id="COG3616">
    <property type="taxonomic scope" value="Bacteria"/>
</dbReference>
<dbReference type="InterPro" id="IPR029066">
    <property type="entry name" value="PLP-binding_barrel"/>
</dbReference>
<dbReference type="AlphaFoldDB" id="A0A0A3Z6X7"/>
<keyword evidence="2" id="KW-0456">Lyase</keyword>
<dbReference type="SUPFAM" id="SSF51419">
    <property type="entry name" value="PLP-binding barrel"/>
    <property type="match status" value="1"/>
</dbReference>
<reference evidence="4 5" key="1">
    <citation type="submission" date="2014-10" db="EMBL/GenBank/DDBJ databases">
        <title>Genome sequence of Erwinia typographi M043b.</title>
        <authorList>
            <person name="Chan K.-G."/>
            <person name="Tan W.-S."/>
        </authorList>
    </citation>
    <scope>NUCLEOTIDE SEQUENCE [LARGE SCALE GENOMIC DNA]</scope>
    <source>
        <strain evidence="4 5">M043b</strain>
    </source>
</reference>
<dbReference type="GO" id="GO:0008721">
    <property type="term" value="F:D-serine ammonia-lyase activity"/>
    <property type="evidence" value="ECO:0007669"/>
    <property type="project" value="TreeGrafter"/>
</dbReference>
<dbReference type="Pfam" id="PF14031">
    <property type="entry name" value="D-ser_dehydrat"/>
    <property type="match status" value="1"/>
</dbReference>
<evidence type="ECO:0000313" key="4">
    <source>
        <dbReference type="EMBL" id="KGT94610.1"/>
    </source>
</evidence>
<proteinExistence type="inferred from homology"/>
<name>A0A0A3Z6X7_9GAMM</name>
<evidence type="ECO:0000256" key="1">
    <source>
        <dbReference type="ARBA" id="ARBA00005323"/>
    </source>
</evidence>
<dbReference type="EMBL" id="JRUQ01000027">
    <property type="protein sequence ID" value="KGT94610.1"/>
    <property type="molecule type" value="Genomic_DNA"/>
</dbReference>
<dbReference type="InterPro" id="IPR042208">
    <property type="entry name" value="D-ser_dehydrat-like_sf"/>
</dbReference>
<dbReference type="STRING" id="371042.NG99_08345"/>
<feature type="domain" description="D-serine dehydratase-like" evidence="3">
    <location>
        <begin position="273"/>
        <end position="369"/>
    </location>
</feature>
<dbReference type="InterPro" id="IPR001608">
    <property type="entry name" value="Ala_racemase_N"/>
</dbReference>
<evidence type="ECO:0000313" key="5">
    <source>
        <dbReference type="Proteomes" id="UP000030351"/>
    </source>
</evidence>
<dbReference type="GO" id="GO:0036088">
    <property type="term" value="P:D-serine catabolic process"/>
    <property type="evidence" value="ECO:0007669"/>
    <property type="project" value="TreeGrafter"/>
</dbReference>
<dbReference type="OrthoDB" id="9811417at2"/>
<protein>
    <submittedName>
        <fullName evidence="4">Alanine racemase</fullName>
    </submittedName>
</protein>
<dbReference type="SMART" id="SM01119">
    <property type="entry name" value="D-ser_dehydrat"/>
    <property type="match status" value="1"/>
</dbReference>
<dbReference type="InterPro" id="IPR026956">
    <property type="entry name" value="D-ser_dehydrat-like_dom"/>
</dbReference>
<dbReference type="RefSeq" id="WP_034890738.1">
    <property type="nucleotide sequence ID" value="NZ_JRUQ01000027.1"/>
</dbReference>
<dbReference type="Gene3D" id="2.40.37.20">
    <property type="entry name" value="D-serine dehydratase-like domain"/>
    <property type="match status" value="1"/>
</dbReference>
<dbReference type="Proteomes" id="UP000030351">
    <property type="component" value="Unassembled WGS sequence"/>
</dbReference>
<sequence length="386" mass="40963">MNQLKAGSPAGEGSERPFYDDRLTPYIEIDAQRLERNLQQMQRRALVGGVQLRPHAKTHKSVALARRQIELGAVGITVSKPSEGVVFIEGGVRDVLLAYPVVRAETLRELFAAAMRTGTRLGVIVAGLEGVAAVAKAAVDSGSLDLSVWIKVDVGLGRVGVSPEGEGALQLAQALRLGGLRFAGLLSHAGHAYGAQNLQQVAQIVQDEATRMLGLQQRLQKAGFPECRVSVGSTPSILGAPLPQGFDEIRPGNYSLLDLAAVRLGLCTLDDVALTLVARVVAVNDRYAIVDAGSKALSSDKGPHGTGAADFGLAVNTLSGAQYRIEKLSEEHGFIPHCGNKPEVGSILRLFPNHSCAVMASFNHFVLRNNDGAADIMNIDARGQFL</sequence>
<comment type="caution">
    <text evidence="4">The sequence shown here is derived from an EMBL/GenBank/DDBJ whole genome shotgun (WGS) entry which is preliminary data.</text>
</comment>
<dbReference type="Pfam" id="PF01168">
    <property type="entry name" value="Ala_racemase_N"/>
    <property type="match status" value="1"/>
</dbReference>
<dbReference type="PANTHER" id="PTHR28004">
    <property type="entry name" value="ZGC:162816-RELATED"/>
    <property type="match status" value="1"/>
</dbReference>
<keyword evidence="5" id="KW-1185">Reference proteome</keyword>
<dbReference type="PANTHER" id="PTHR28004:SF2">
    <property type="entry name" value="D-SERINE DEHYDRATASE"/>
    <property type="match status" value="1"/>
</dbReference>
<gene>
    <name evidence="4" type="ORF">NG99_08345</name>
</gene>
<dbReference type="Gene3D" id="3.20.20.10">
    <property type="entry name" value="Alanine racemase"/>
    <property type="match status" value="1"/>
</dbReference>